<reference evidence="9" key="1">
    <citation type="journal article" date="2023" name="Commun. Biol.">
        <title>Genome analysis of Parmales, the sister group of diatoms, reveals the evolutionary specialization of diatoms from phago-mixotrophs to photoautotrophs.</title>
        <authorList>
            <person name="Ban H."/>
            <person name="Sato S."/>
            <person name="Yoshikawa S."/>
            <person name="Yamada K."/>
            <person name="Nakamura Y."/>
            <person name="Ichinomiya M."/>
            <person name="Sato N."/>
            <person name="Blanc-Mathieu R."/>
            <person name="Endo H."/>
            <person name="Kuwata A."/>
            <person name="Ogata H."/>
        </authorList>
    </citation>
    <scope>NUCLEOTIDE SEQUENCE [LARGE SCALE GENOMIC DNA]</scope>
</reference>
<dbReference type="Proteomes" id="UP001162640">
    <property type="component" value="Unassembled WGS sequence"/>
</dbReference>
<dbReference type="Gene3D" id="3.30.70.260">
    <property type="match status" value="1"/>
</dbReference>
<dbReference type="InterPro" id="IPR007685">
    <property type="entry name" value="RelA_SpoT"/>
</dbReference>
<dbReference type="CDD" id="cd04876">
    <property type="entry name" value="ACT_RelA-SpoT"/>
    <property type="match status" value="1"/>
</dbReference>
<evidence type="ECO:0000256" key="5">
    <source>
        <dbReference type="ARBA" id="ARBA00082153"/>
    </source>
</evidence>
<dbReference type="PANTHER" id="PTHR43061">
    <property type="entry name" value="GTP DIPHOSPHOKINASE RSH1, CHLOROPLASTIC-RELATED"/>
    <property type="match status" value="1"/>
</dbReference>
<dbReference type="Pfam" id="PF13291">
    <property type="entry name" value="ACT_4"/>
    <property type="match status" value="1"/>
</dbReference>
<dbReference type="InterPro" id="IPR012676">
    <property type="entry name" value="TGS-like"/>
</dbReference>
<dbReference type="GO" id="GO:0008728">
    <property type="term" value="F:GTP diphosphokinase activity"/>
    <property type="evidence" value="ECO:0007669"/>
    <property type="project" value="UniProtKB-EC"/>
</dbReference>
<evidence type="ECO:0000259" key="7">
    <source>
        <dbReference type="PROSITE" id="PS51831"/>
    </source>
</evidence>
<dbReference type="PROSITE" id="PS51831">
    <property type="entry name" value="HD"/>
    <property type="match status" value="1"/>
</dbReference>
<evidence type="ECO:0000256" key="6">
    <source>
        <dbReference type="SAM" id="MobiDB-lite"/>
    </source>
</evidence>
<dbReference type="FunFam" id="1.10.3210.10:FF:000001">
    <property type="entry name" value="GTP pyrophosphokinase RelA"/>
    <property type="match status" value="1"/>
</dbReference>
<dbReference type="CDD" id="cd05399">
    <property type="entry name" value="NT_Rel-Spo_like"/>
    <property type="match status" value="1"/>
</dbReference>
<dbReference type="EC" id="2.7.6.5" evidence="2"/>
<comment type="caution">
    <text evidence="8">The sequence shown here is derived from an EMBL/GenBank/DDBJ whole genome shotgun (WGS) entry which is preliminary data.</text>
</comment>
<feature type="domain" description="HD" evidence="7">
    <location>
        <begin position="118"/>
        <end position="220"/>
    </location>
</feature>
<dbReference type="InterPro" id="IPR012675">
    <property type="entry name" value="Beta-grasp_dom_sf"/>
</dbReference>
<dbReference type="Gene3D" id="1.10.3210.10">
    <property type="entry name" value="Hypothetical protein af1432"/>
    <property type="match status" value="1"/>
</dbReference>
<organism evidence="8 9">
    <name type="scientific">Triparma laevis f. inornata</name>
    <dbReference type="NCBI Taxonomy" id="1714386"/>
    <lineage>
        <taxon>Eukaryota</taxon>
        <taxon>Sar</taxon>
        <taxon>Stramenopiles</taxon>
        <taxon>Ochrophyta</taxon>
        <taxon>Bolidophyceae</taxon>
        <taxon>Parmales</taxon>
        <taxon>Triparmaceae</taxon>
        <taxon>Triparma</taxon>
    </lineage>
</organism>
<dbReference type="Pfam" id="PF04607">
    <property type="entry name" value="RelA_SpoT"/>
    <property type="match status" value="1"/>
</dbReference>
<evidence type="ECO:0000313" key="9">
    <source>
        <dbReference type="Proteomes" id="UP001162640"/>
    </source>
</evidence>
<dbReference type="SMART" id="SM00954">
    <property type="entry name" value="RelA_SpoT"/>
    <property type="match status" value="1"/>
</dbReference>
<dbReference type="Gene3D" id="3.30.460.10">
    <property type="entry name" value="Beta Polymerase, domain 2"/>
    <property type="match status" value="1"/>
</dbReference>
<evidence type="ECO:0000256" key="1">
    <source>
        <dbReference type="ARBA" id="ARBA00007476"/>
    </source>
</evidence>
<sequence>MQQTEYEDNNNNNDNNDDNSLDIDLASTDINLWKSHLTSPPPPSTSTVSISHQLTNLLPSDMIQLDKYWSTLIPHLGHLNGTSLEGVREALKLAYVGENIISRFNTMTECYRKSGEPYIIHPVAVTQILGELKMDAESVVAGLLHDTVEDTSVTFQYVEENFGSTVRNIVEGETKVSKLPKLTLSTFPDSQAENLRQMFVAMTSDYRIIIVKLADRLHNMRTLGSMSKEKKQRISRETLDIFAPLAHRMGIWEIKSELEDTAFFYLYPLEYKRLNRKLRKNQSKHRDTLQSSRNILETSLASDPMLEAQKVEFSVTGRMKELYSLWLKMETKYEHDLSRITDVVALRVVLDPEVKEGETEQEHQQRSVWLCYHVLGLVQHLPNCQPIPTSVKDYISFPKPNGYQSLHTAIRHKDQTVEVQIRTKRMHRVAEKGMASHWAYKDKYGVEWLNSIREWEGEGVSSRDFVESVRRELLGKRVFVFLRNGKILNLARGATAIDAAFQIHTEVGLYMHGVEINGKDVPFMYELQNGDVVNILTGEGKPALDWMRYSKARSTRAKLRSYFRSKQRDSLAEAGSIMLTDFLTVHRELILSETQMDATRVPSTAEAMEDLLPGSTKYHSVEEFCIEIGKTHNRQLLRSVVGKLLKVSISVLNEAEESGGKPSQEAKGNYEKAIAKAVHYAGGEVEEGRERMDHIEEGEGEGEEEGEVDTTMVVSRLEKGAVVDNPNPNHDSSSSESSTFGNNINMEVLYADPDHLCKSCLPVRGDDIIGTKPRSPLPHTHAAFVTTHRHGCALAQRALEQSLRKRNEGNTSPPLLPGDDIEGVPLHWNPFKDEEDTFVLYPTKLHIYALDRKLLLSECSEVVSDNANIIKTGSLTKNDHAELEFLVEVRDLDQVQKLIDEIMNIRCVMSVERRLGSGLLNEEGAGLF</sequence>
<dbReference type="CDD" id="cd00077">
    <property type="entry name" value="HDc"/>
    <property type="match status" value="1"/>
</dbReference>
<evidence type="ECO:0000256" key="2">
    <source>
        <dbReference type="ARBA" id="ARBA00013251"/>
    </source>
</evidence>
<evidence type="ECO:0000256" key="3">
    <source>
        <dbReference type="ARBA" id="ARBA00070102"/>
    </source>
</evidence>
<dbReference type="InterPro" id="IPR004811">
    <property type="entry name" value="RelA/Spo_fam"/>
</dbReference>
<name>A0A9W7AWP5_9STRA</name>
<dbReference type="SUPFAM" id="SSF109604">
    <property type="entry name" value="HD-domain/PDEase-like"/>
    <property type="match status" value="1"/>
</dbReference>
<dbReference type="Pfam" id="PF02824">
    <property type="entry name" value="TGS"/>
    <property type="match status" value="1"/>
</dbReference>
<comment type="similarity">
    <text evidence="1">Belongs to the RelA/SpoT family.</text>
</comment>
<dbReference type="InterPro" id="IPR004095">
    <property type="entry name" value="TGS"/>
</dbReference>
<feature type="region of interest" description="Disordered" evidence="6">
    <location>
        <begin position="1"/>
        <end position="21"/>
    </location>
</feature>
<dbReference type="InterPro" id="IPR043519">
    <property type="entry name" value="NT_sf"/>
</dbReference>
<dbReference type="InterPro" id="IPR003607">
    <property type="entry name" value="HD/PDEase_dom"/>
</dbReference>
<gene>
    <name evidence="8" type="ORF">TL16_g06713</name>
</gene>
<dbReference type="NCBIfam" id="TIGR00691">
    <property type="entry name" value="spoT_relA"/>
    <property type="match status" value="1"/>
</dbReference>
<protein>
    <recommendedName>
        <fullName evidence="3">Putative GTP diphosphokinase RSH1, chloroplastic</fullName>
        <ecNumber evidence="2">2.7.6.5</ecNumber>
    </recommendedName>
    <alternativeName>
        <fullName evidence="4">RelA/SpoT homolog 1</fullName>
    </alternativeName>
    <alternativeName>
        <fullName evidence="5">ppGpp synthetase RSH1</fullName>
    </alternativeName>
</protein>
<dbReference type="EMBL" id="BLQM01000206">
    <property type="protein sequence ID" value="GMH75295.1"/>
    <property type="molecule type" value="Genomic_DNA"/>
</dbReference>
<dbReference type="SUPFAM" id="SSF81271">
    <property type="entry name" value="TGS-like"/>
    <property type="match status" value="1"/>
</dbReference>
<dbReference type="SMART" id="SM00471">
    <property type="entry name" value="HDc"/>
    <property type="match status" value="1"/>
</dbReference>
<evidence type="ECO:0000256" key="4">
    <source>
        <dbReference type="ARBA" id="ARBA00075768"/>
    </source>
</evidence>
<dbReference type="InterPro" id="IPR002912">
    <property type="entry name" value="ACT_dom"/>
</dbReference>
<dbReference type="InterPro" id="IPR006674">
    <property type="entry name" value="HD_domain"/>
</dbReference>
<dbReference type="SUPFAM" id="SSF81301">
    <property type="entry name" value="Nucleotidyltransferase"/>
    <property type="match status" value="1"/>
</dbReference>
<dbReference type="FunFam" id="3.10.20.30:FF:000002">
    <property type="entry name" value="GTP pyrophosphokinase (RelA/SpoT)"/>
    <property type="match status" value="1"/>
</dbReference>
<dbReference type="GO" id="GO:0015969">
    <property type="term" value="P:guanosine tetraphosphate metabolic process"/>
    <property type="evidence" value="ECO:0007669"/>
    <property type="project" value="InterPro"/>
</dbReference>
<dbReference type="PANTHER" id="PTHR43061:SF1">
    <property type="entry name" value="GTP DIPHOSPHOKINASE RSH1, CHLOROPLASTIC-RELATED"/>
    <property type="match status" value="1"/>
</dbReference>
<dbReference type="AlphaFoldDB" id="A0A9W7AWP5"/>
<dbReference type="Gene3D" id="3.10.20.30">
    <property type="match status" value="1"/>
</dbReference>
<evidence type="ECO:0000313" key="8">
    <source>
        <dbReference type="EMBL" id="GMH75295.1"/>
    </source>
</evidence>
<proteinExistence type="inferred from homology"/>
<accession>A0A9W7AWP5</accession>
<dbReference type="Pfam" id="PF13328">
    <property type="entry name" value="HD_4"/>
    <property type="match status" value="1"/>
</dbReference>